<keyword evidence="5 7" id="KW-0472">Membrane</keyword>
<keyword evidence="4 7" id="KW-1133">Transmembrane helix</keyword>
<comment type="subcellular location">
    <subcellularLocation>
        <location evidence="1">Cell membrane</location>
        <topology evidence="1">Multi-pass membrane protein</topology>
    </subcellularLocation>
</comment>
<dbReference type="InterPro" id="IPR050539">
    <property type="entry name" value="ThrE_Dicarb/AminoAcid_Exp"/>
</dbReference>
<evidence type="ECO:0000313" key="10">
    <source>
        <dbReference type="Proteomes" id="UP000095746"/>
    </source>
</evidence>
<dbReference type="Pfam" id="PF06738">
    <property type="entry name" value="ThrE"/>
    <property type="match status" value="1"/>
</dbReference>
<evidence type="ECO:0000256" key="5">
    <source>
        <dbReference type="ARBA" id="ARBA00023136"/>
    </source>
</evidence>
<evidence type="ECO:0000256" key="7">
    <source>
        <dbReference type="SAM" id="Phobius"/>
    </source>
</evidence>
<dbReference type="EMBL" id="CYZT01000400">
    <property type="protein sequence ID" value="CUP55722.1"/>
    <property type="molecule type" value="Genomic_DNA"/>
</dbReference>
<comment type="similarity">
    <text evidence="6">Belongs to the ThrE exporter (TC 2.A.79) family.</text>
</comment>
<dbReference type="PANTHER" id="PTHR34390:SF2">
    <property type="entry name" value="SUCCINATE TRANSPORTER SUBUNIT YJJP-RELATED"/>
    <property type="match status" value="1"/>
</dbReference>
<dbReference type="InterPro" id="IPR010619">
    <property type="entry name" value="ThrE-like_N"/>
</dbReference>
<evidence type="ECO:0000256" key="3">
    <source>
        <dbReference type="ARBA" id="ARBA00022692"/>
    </source>
</evidence>
<feature type="domain" description="Threonine/serine exporter-like N-terminal" evidence="8">
    <location>
        <begin position="37"/>
        <end position="276"/>
    </location>
</feature>
<evidence type="ECO:0000256" key="6">
    <source>
        <dbReference type="ARBA" id="ARBA00034125"/>
    </source>
</evidence>
<evidence type="ECO:0000259" key="8">
    <source>
        <dbReference type="Pfam" id="PF06738"/>
    </source>
</evidence>
<protein>
    <submittedName>
        <fullName evidence="9">Uncharacterized conserved protein</fullName>
    </submittedName>
</protein>
<reference evidence="9 10" key="1">
    <citation type="submission" date="2015-09" db="EMBL/GenBank/DDBJ databases">
        <authorList>
            <consortium name="Pathogen Informatics"/>
        </authorList>
    </citation>
    <scope>NUCLEOTIDE SEQUENCE [LARGE SCALE GENOMIC DNA]</scope>
    <source>
        <strain evidence="9 10">2789STDY5608854</strain>
    </source>
</reference>
<keyword evidence="3 7" id="KW-0812">Transmembrane</keyword>
<feature type="transmembrane region" description="Helical" evidence="7">
    <location>
        <begin position="260"/>
        <end position="280"/>
    </location>
</feature>
<evidence type="ECO:0000313" key="9">
    <source>
        <dbReference type="EMBL" id="CUP55722.1"/>
    </source>
</evidence>
<feature type="transmembrane region" description="Helical" evidence="7">
    <location>
        <begin position="193"/>
        <end position="216"/>
    </location>
</feature>
<evidence type="ECO:0000256" key="1">
    <source>
        <dbReference type="ARBA" id="ARBA00004651"/>
    </source>
</evidence>
<dbReference type="GO" id="GO:0005886">
    <property type="term" value="C:plasma membrane"/>
    <property type="evidence" value="ECO:0007669"/>
    <property type="project" value="UniProtKB-SubCell"/>
</dbReference>
<name>A0A174P406_FLAPL</name>
<dbReference type="GO" id="GO:0015744">
    <property type="term" value="P:succinate transport"/>
    <property type="evidence" value="ECO:0007669"/>
    <property type="project" value="TreeGrafter"/>
</dbReference>
<dbReference type="PANTHER" id="PTHR34390">
    <property type="entry name" value="UPF0442 PROTEIN YJJB-RELATED"/>
    <property type="match status" value="1"/>
</dbReference>
<feature type="transmembrane region" description="Helical" evidence="7">
    <location>
        <begin position="141"/>
        <end position="161"/>
    </location>
</feature>
<evidence type="ECO:0000256" key="2">
    <source>
        <dbReference type="ARBA" id="ARBA00022475"/>
    </source>
</evidence>
<gene>
    <name evidence="9" type="ORF">ERS852411_03293</name>
</gene>
<proteinExistence type="inferred from homology"/>
<evidence type="ECO:0000256" key="4">
    <source>
        <dbReference type="ARBA" id="ARBA00022989"/>
    </source>
</evidence>
<sequence length="285" mass="30529">MGHAVRHLRDAADPFISNLKRRVYPTLELDYNKLLDMVSEMGYRLMKSGAEIYRVEESIQRLLQAYGAPRGEVFAIPNCLMVSLTSPDGRPVTQIRRMPTHGTDIYLLEKYNGLCRRLCRETPAFEEALEQMEAITRTHRVYSLPTQLAAHFLGCGMFSLFYGGTPADGLCGGLCGMVIGLCMALMTRLGANLFFRTIAGGAASALAAVALTRLGVGQNQDLIIIGALMALVPGIAMTNAMRDIMAGDMVAGISKAAEALLIGAAIALGTALALGLTRMVTGGAL</sequence>
<organism evidence="9 10">
    <name type="scientific">Flavonifractor plautii</name>
    <name type="common">Fusobacterium plautii</name>
    <dbReference type="NCBI Taxonomy" id="292800"/>
    <lineage>
        <taxon>Bacteria</taxon>
        <taxon>Bacillati</taxon>
        <taxon>Bacillota</taxon>
        <taxon>Clostridia</taxon>
        <taxon>Eubacteriales</taxon>
        <taxon>Oscillospiraceae</taxon>
        <taxon>Flavonifractor</taxon>
    </lineage>
</organism>
<feature type="transmembrane region" description="Helical" evidence="7">
    <location>
        <begin position="222"/>
        <end position="240"/>
    </location>
</feature>
<keyword evidence="2" id="KW-1003">Cell membrane</keyword>
<accession>A0A174P406</accession>
<dbReference type="Proteomes" id="UP000095746">
    <property type="component" value="Unassembled WGS sequence"/>
</dbReference>
<dbReference type="GO" id="GO:0022857">
    <property type="term" value="F:transmembrane transporter activity"/>
    <property type="evidence" value="ECO:0007669"/>
    <property type="project" value="InterPro"/>
</dbReference>
<dbReference type="AlphaFoldDB" id="A0A174P406"/>